<organism evidence="11 12">
    <name type="scientific">Salinibacter ruber</name>
    <dbReference type="NCBI Taxonomy" id="146919"/>
    <lineage>
        <taxon>Bacteria</taxon>
        <taxon>Pseudomonadati</taxon>
        <taxon>Rhodothermota</taxon>
        <taxon>Rhodothermia</taxon>
        <taxon>Rhodothermales</taxon>
        <taxon>Salinibacteraceae</taxon>
        <taxon>Salinibacter</taxon>
    </lineage>
</organism>
<dbReference type="EMBL" id="JANUBB010000030">
    <property type="protein sequence ID" value="MCS3953483.1"/>
    <property type="molecule type" value="Genomic_DNA"/>
</dbReference>
<dbReference type="Proteomes" id="UP001155010">
    <property type="component" value="Unassembled WGS sequence"/>
</dbReference>
<dbReference type="GO" id="GO:0000156">
    <property type="term" value="F:phosphorelay response regulator activity"/>
    <property type="evidence" value="ECO:0007669"/>
    <property type="project" value="TreeGrafter"/>
</dbReference>
<evidence type="ECO:0000256" key="1">
    <source>
        <dbReference type="ARBA" id="ARBA00022553"/>
    </source>
</evidence>
<dbReference type="InterPro" id="IPR001789">
    <property type="entry name" value="Sig_transdc_resp-reg_receiver"/>
</dbReference>
<evidence type="ECO:0000256" key="2">
    <source>
        <dbReference type="ARBA" id="ARBA00023012"/>
    </source>
</evidence>
<feature type="DNA-binding region" description="OmpR/PhoB-type" evidence="7">
    <location>
        <begin position="139"/>
        <end position="243"/>
    </location>
</feature>
<dbReference type="SUPFAM" id="SSF46894">
    <property type="entry name" value="C-terminal effector domain of the bipartite response regulators"/>
    <property type="match status" value="1"/>
</dbReference>
<name>A0A9X2PLU1_9BACT</name>
<evidence type="ECO:0000256" key="7">
    <source>
        <dbReference type="PROSITE-ProRule" id="PRU01091"/>
    </source>
</evidence>
<keyword evidence="4 7" id="KW-0238">DNA-binding</keyword>
<dbReference type="Proteomes" id="UP001155144">
    <property type="component" value="Unassembled WGS sequence"/>
</dbReference>
<feature type="domain" description="OmpR/PhoB-type" evidence="9">
    <location>
        <begin position="139"/>
        <end position="243"/>
    </location>
</feature>
<sequence>MPTNASSQTRRLLFIEDEEDVAGPIKRGLEEEGYLVDWTRKGEEGLTEALAGTYVALIVDWRLPGMDGRTLIEQLRDEGDTTPVLMLTALQDVDHRVAGLDAGADDYLTKPFSFEELLARLRALTRRVEQASASPGTQKTHLQAGALTMDTARRSVRYGPSSLDLRPKAYRLLELLLRQKETVVTRTKIAERVWGSPYDVTANAIDVTVSSLRQALGKVELGDGALSEVTIETERGIGYRLSVAPSSDEQAPPNPSE</sequence>
<dbReference type="SMART" id="SM00448">
    <property type="entry name" value="REC"/>
    <property type="match status" value="1"/>
</dbReference>
<dbReference type="Gene3D" id="3.40.50.2300">
    <property type="match status" value="1"/>
</dbReference>
<evidence type="ECO:0000313" key="10">
    <source>
        <dbReference type="EMBL" id="MCS3953483.1"/>
    </source>
</evidence>
<evidence type="ECO:0000256" key="6">
    <source>
        <dbReference type="PROSITE-ProRule" id="PRU00169"/>
    </source>
</evidence>
<evidence type="ECO:0000256" key="5">
    <source>
        <dbReference type="ARBA" id="ARBA00023163"/>
    </source>
</evidence>
<comment type="caution">
    <text evidence="11">The sequence shown here is derived from an EMBL/GenBank/DDBJ whole genome shotgun (WGS) entry which is preliminary data.</text>
</comment>
<keyword evidence="1 6" id="KW-0597">Phosphoprotein</keyword>
<dbReference type="Gene3D" id="6.10.250.690">
    <property type="match status" value="1"/>
</dbReference>
<dbReference type="GO" id="GO:0000976">
    <property type="term" value="F:transcription cis-regulatory region binding"/>
    <property type="evidence" value="ECO:0007669"/>
    <property type="project" value="TreeGrafter"/>
</dbReference>
<evidence type="ECO:0000259" key="8">
    <source>
        <dbReference type="PROSITE" id="PS50110"/>
    </source>
</evidence>
<gene>
    <name evidence="11" type="ORF">GGP45_002596</name>
    <name evidence="10" type="ORF">GGP83_003458</name>
</gene>
<evidence type="ECO:0000256" key="4">
    <source>
        <dbReference type="ARBA" id="ARBA00023125"/>
    </source>
</evidence>
<dbReference type="SUPFAM" id="SSF52172">
    <property type="entry name" value="CheY-like"/>
    <property type="match status" value="1"/>
</dbReference>
<evidence type="ECO:0000256" key="3">
    <source>
        <dbReference type="ARBA" id="ARBA00023015"/>
    </source>
</evidence>
<dbReference type="PROSITE" id="PS50110">
    <property type="entry name" value="RESPONSE_REGULATORY"/>
    <property type="match status" value="1"/>
</dbReference>
<dbReference type="EMBL" id="JANUBL010000005">
    <property type="protein sequence ID" value="MCS4122236.1"/>
    <property type="molecule type" value="Genomic_DNA"/>
</dbReference>
<dbReference type="GO" id="GO:0005829">
    <property type="term" value="C:cytosol"/>
    <property type="evidence" value="ECO:0007669"/>
    <property type="project" value="TreeGrafter"/>
</dbReference>
<accession>A0A9X2PLU1</accession>
<dbReference type="PANTHER" id="PTHR48111">
    <property type="entry name" value="REGULATOR OF RPOS"/>
    <property type="match status" value="1"/>
</dbReference>
<dbReference type="InterPro" id="IPR001867">
    <property type="entry name" value="OmpR/PhoB-type_DNA-bd"/>
</dbReference>
<keyword evidence="5" id="KW-0804">Transcription</keyword>
<dbReference type="PROSITE" id="PS51755">
    <property type="entry name" value="OMPR_PHOB"/>
    <property type="match status" value="1"/>
</dbReference>
<dbReference type="InterPro" id="IPR036388">
    <property type="entry name" value="WH-like_DNA-bd_sf"/>
</dbReference>
<dbReference type="Gene3D" id="1.10.10.10">
    <property type="entry name" value="Winged helix-like DNA-binding domain superfamily/Winged helix DNA-binding domain"/>
    <property type="match status" value="1"/>
</dbReference>
<dbReference type="Pfam" id="PF00072">
    <property type="entry name" value="Response_reg"/>
    <property type="match status" value="1"/>
</dbReference>
<keyword evidence="2" id="KW-0902">Two-component regulatory system</keyword>
<evidence type="ECO:0000259" key="9">
    <source>
        <dbReference type="PROSITE" id="PS51755"/>
    </source>
</evidence>
<protein>
    <submittedName>
        <fullName evidence="11">Two-component system OmpR family response regulator</fullName>
    </submittedName>
</protein>
<dbReference type="CDD" id="cd00383">
    <property type="entry name" value="trans_reg_C"/>
    <property type="match status" value="1"/>
</dbReference>
<dbReference type="PANTHER" id="PTHR48111:SF22">
    <property type="entry name" value="REGULATOR OF RPOS"/>
    <property type="match status" value="1"/>
</dbReference>
<evidence type="ECO:0000313" key="11">
    <source>
        <dbReference type="EMBL" id="MCS4122236.1"/>
    </source>
</evidence>
<evidence type="ECO:0000313" key="12">
    <source>
        <dbReference type="Proteomes" id="UP001155144"/>
    </source>
</evidence>
<dbReference type="InterPro" id="IPR039420">
    <property type="entry name" value="WalR-like"/>
</dbReference>
<reference evidence="11" key="1">
    <citation type="submission" date="2022-08" db="EMBL/GenBank/DDBJ databases">
        <title>Genomic Encyclopedia of Type Strains, Phase V (KMG-V): Genome sequencing to study the core and pangenomes of soil and plant-associated prokaryotes.</title>
        <authorList>
            <person name="Whitman W."/>
        </authorList>
    </citation>
    <scope>NUCLEOTIDE SEQUENCE</scope>
    <source>
        <strain evidence="10">SP2017</strain>
        <strain evidence="11">SP3026</strain>
    </source>
</reference>
<dbReference type="Pfam" id="PF00486">
    <property type="entry name" value="Trans_reg_C"/>
    <property type="match status" value="1"/>
</dbReference>
<dbReference type="SMART" id="SM00862">
    <property type="entry name" value="Trans_reg_C"/>
    <property type="match status" value="1"/>
</dbReference>
<dbReference type="GO" id="GO:0006355">
    <property type="term" value="P:regulation of DNA-templated transcription"/>
    <property type="evidence" value="ECO:0007669"/>
    <property type="project" value="InterPro"/>
</dbReference>
<proteinExistence type="predicted"/>
<dbReference type="InterPro" id="IPR011006">
    <property type="entry name" value="CheY-like_superfamily"/>
</dbReference>
<dbReference type="RefSeq" id="WP_103017533.1">
    <property type="nucleotide sequence ID" value="NZ_CALTSM010000013.1"/>
</dbReference>
<feature type="domain" description="Response regulatory" evidence="8">
    <location>
        <begin position="11"/>
        <end position="125"/>
    </location>
</feature>
<dbReference type="InterPro" id="IPR016032">
    <property type="entry name" value="Sig_transdc_resp-reg_C-effctor"/>
</dbReference>
<dbReference type="AlphaFoldDB" id="A0A9X2PLU1"/>
<keyword evidence="3" id="KW-0805">Transcription regulation</keyword>
<dbReference type="GO" id="GO:0032993">
    <property type="term" value="C:protein-DNA complex"/>
    <property type="evidence" value="ECO:0007669"/>
    <property type="project" value="TreeGrafter"/>
</dbReference>
<feature type="modified residue" description="4-aspartylphosphate" evidence="6">
    <location>
        <position position="60"/>
    </location>
</feature>